<dbReference type="InterPro" id="IPR036424">
    <property type="entry name" value="UPP_synth-like_sf"/>
</dbReference>
<name>A0A9N8VI25_FUNMO</name>
<dbReference type="InterPro" id="IPR001441">
    <property type="entry name" value="UPP_synth-like"/>
</dbReference>
<dbReference type="EMBL" id="CAJVPP010000192">
    <property type="protein sequence ID" value="CAG8453762.1"/>
    <property type="molecule type" value="Genomic_DNA"/>
</dbReference>
<dbReference type="Pfam" id="PF01255">
    <property type="entry name" value="Prenyltransf"/>
    <property type="match status" value="1"/>
</dbReference>
<dbReference type="GO" id="GO:0045547">
    <property type="term" value="F:ditrans,polycis-polyprenyl diphosphate synthase [(2E,6E)-farnesyl diphosphate specific] activity"/>
    <property type="evidence" value="ECO:0007669"/>
    <property type="project" value="TreeGrafter"/>
</dbReference>
<dbReference type="GO" id="GO:1904423">
    <property type="term" value="C:dehydrodolichyl diphosphate synthase complex"/>
    <property type="evidence" value="ECO:0007669"/>
    <property type="project" value="TreeGrafter"/>
</dbReference>
<keyword evidence="2 3" id="KW-0808">Transferase</keyword>
<dbReference type="GO" id="GO:0005783">
    <property type="term" value="C:endoplasmic reticulum"/>
    <property type="evidence" value="ECO:0007669"/>
    <property type="project" value="TreeGrafter"/>
</dbReference>
<accession>A0A9N8VI25</accession>
<dbReference type="PANTHER" id="PTHR10291">
    <property type="entry name" value="DEHYDRODOLICHYL DIPHOSPHATE SYNTHASE FAMILY MEMBER"/>
    <property type="match status" value="1"/>
</dbReference>
<evidence type="ECO:0000313" key="5">
    <source>
        <dbReference type="Proteomes" id="UP000789375"/>
    </source>
</evidence>
<evidence type="ECO:0000313" key="4">
    <source>
        <dbReference type="EMBL" id="CAG8453762.1"/>
    </source>
</evidence>
<gene>
    <name evidence="4" type="ORF">FMOSSE_LOCUS1669</name>
</gene>
<dbReference type="GO" id="GO:0005811">
    <property type="term" value="C:lipid droplet"/>
    <property type="evidence" value="ECO:0007669"/>
    <property type="project" value="TreeGrafter"/>
</dbReference>
<evidence type="ECO:0000256" key="1">
    <source>
        <dbReference type="ARBA" id="ARBA00005432"/>
    </source>
</evidence>
<evidence type="ECO:0000256" key="2">
    <source>
        <dbReference type="ARBA" id="ARBA00022679"/>
    </source>
</evidence>
<dbReference type="SUPFAM" id="SSF64005">
    <property type="entry name" value="Undecaprenyl diphosphate synthase"/>
    <property type="match status" value="1"/>
</dbReference>
<organism evidence="4 5">
    <name type="scientific">Funneliformis mosseae</name>
    <name type="common">Endomycorrhizal fungus</name>
    <name type="synonym">Glomus mosseae</name>
    <dbReference type="NCBI Taxonomy" id="27381"/>
    <lineage>
        <taxon>Eukaryota</taxon>
        <taxon>Fungi</taxon>
        <taxon>Fungi incertae sedis</taxon>
        <taxon>Mucoromycota</taxon>
        <taxon>Glomeromycotina</taxon>
        <taxon>Glomeromycetes</taxon>
        <taxon>Glomerales</taxon>
        <taxon>Glomeraceae</taxon>
        <taxon>Funneliformis</taxon>
    </lineage>
</organism>
<reference evidence="4" key="1">
    <citation type="submission" date="2021-06" db="EMBL/GenBank/DDBJ databases">
        <authorList>
            <person name="Kallberg Y."/>
            <person name="Tangrot J."/>
            <person name="Rosling A."/>
        </authorList>
    </citation>
    <scope>NUCLEOTIDE SEQUENCE</scope>
    <source>
        <strain evidence="4">87-6 pot B 2015</strain>
    </source>
</reference>
<evidence type="ECO:0000256" key="3">
    <source>
        <dbReference type="RuleBase" id="RU363018"/>
    </source>
</evidence>
<dbReference type="EC" id="2.5.1.-" evidence="3"/>
<sequence length="245" mass="28018">MYTLKSSKESTQDSKITDKNIPAITLPSSSPKFLSSPISYLSKQFREFLIKTLQHGPIPQHIGFIMDGNRRFARKVKVQTTKGHYMGFAKMEEVLDICLQLGIKVVTVYAFSIENFKRPKEEVDALMQLAKEKLKQLCQNSQIVKKHGIGIRILGNMSYLPQDLREVMEEAIETTKDNNRDEITNSVKKIAKMVDNKQIQIEDIDENLIERCLFTHGCPPLEILIRTSGEIRLNVTNNSRVSTYL</sequence>
<dbReference type="GO" id="GO:0016094">
    <property type="term" value="P:polyprenol biosynthetic process"/>
    <property type="evidence" value="ECO:0007669"/>
    <property type="project" value="TreeGrafter"/>
</dbReference>
<dbReference type="AlphaFoldDB" id="A0A9N8VI25"/>
<dbReference type="Gene3D" id="3.40.1180.10">
    <property type="entry name" value="Decaprenyl diphosphate synthase-like"/>
    <property type="match status" value="1"/>
</dbReference>
<dbReference type="GO" id="GO:0016020">
    <property type="term" value="C:membrane"/>
    <property type="evidence" value="ECO:0007669"/>
    <property type="project" value="TreeGrafter"/>
</dbReference>
<comment type="similarity">
    <text evidence="1 3">Belongs to the UPP synthase family.</text>
</comment>
<keyword evidence="5" id="KW-1185">Reference proteome</keyword>
<dbReference type="CDD" id="cd00475">
    <property type="entry name" value="Cis_IPPS"/>
    <property type="match status" value="1"/>
</dbReference>
<dbReference type="PANTHER" id="PTHR10291:SF43">
    <property type="entry name" value="DEHYDRODOLICHYL DIPHOSPHATE SYNTHASE COMPLEX SUBUNIT DHDDS"/>
    <property type="match status" value="1"/>
</dbReference>
<dbReference type="Proteomes" id="UP000789375">
    <property type="component" value="Unassembled WGS sequence"/>
</dbReference>
<protein>
    <recommendedName>
        <fullName evidence="3">Alkyl transferase</fullName>
        <ecNumber evidence="3">2.5.1.-</ecNumber>
    </recommendedName>
</protein>
<proteinExistence type="inferred from homology"/>
<comment type="caution">
    <text evidence="4">The sequence shown here is derived from an EMBL/GenBank/DDBJ whole genome shotgun (WGS) entry which is preliminary data.</text>
</comment>
<dbReference type="NCBIfam" id="TIGR00055">
    <property type="entry name" value="uppS"/>
    <property type="match status" value="1"/>
</dbReference>